<feature type="region of interest" description="Disordered" evidence="1">
    <location>
        <begin position="14"/>
        <end position="55"/>
    </location>
</feature>
<feature type="compositionally biased region" description="Polar residues" evidence="1">
    <location>
        <begin position="14"/>
        <end position="34"/>
    </location>
</feature>
<proteinExistence type="predicted"/>
<dbReference type="OrthoDB" id="2430343at2759"/>
<dbReference type="InterPro" id="IPR013898">
    <property type="entry name" value="Atg43"/>
</dbReference>
<name>A0A2J6QPS5_9HELO</name>
<sequence length="198" mass="22412">MSSSLPLQIAETIQTASIKRNPSPTHDINPSTAASRKEPVQFSHQPPVSDSSIEKYAYDEDDAIDEDDEEDIPYSVLKPTPRRASFGPLPDLRFEQSYLASIAGADSRWKVLYITARDQVLLPLLQGMVWSLALHGWRYWNRSAQLSGNSVGARVRRWWYKTNNWKFPENSKNRGGDKKLAADVGEYYQNQSSSFASD</sequence>
<protein>
    <submittedName>
        <fullName evidence="2">DUF1770-domain-containing protein</fullName>
    </submittedName>
</protein>
<dbReference type="STRING" id="1745343.A0A2J6QPS5"/>
<accession>A0A2J6QPS5</accession>
<keyword evidence="3" id="KW-1185">Reference proteome</keyword>
<organism evidence="2 3">
    <name type="scientific">Hyaloscypha hepaticicola</name>
    <dbReference type="NCBI Taxonomy" id="2082293"/>
    <lineage>
        <taxon>Eukaryota</taxon>
        <taxon>Fungi</taxon>
        <taxon>Dikarya</taxon>
        <taxon>Ascomycota</taxon>
        <taxon>Pezizomycotina</taxon>
        <taxon>Leotiomycetes</taxon>
        <taxon>Helotiales</taxon>
        <taxon>Hyaloscyphaceae</taxon>
        <taxon>Hyaloscypha</taxon>
    </lineage>
</organism>
<dbReference type="PANTHER" id="PTHR38699">
    <property type="entry name" value="CHROMOSOME 1, WHOLE GENOME SHOTGUN SEQUENCE"/>
    <property type="match status" value="1"/>
</dbReference>
<dbReference type="Pfam" id="PF08589">
    <property type="entry name" value="ATG43"/>
    <property type="match status" value="1"/>
</dbReference>
<dbReference type="AlphaFoldDB" id="A0A2J6QPS5"/>
<dbReference type="Proteomes" id="UP000235672">
    <property type="component" value="Unassembled WGS sequence"/>
</dbReference>
<reference evidence="2 3" key="1">
    <citation type="submission" date="2016-05" db="EMBL/GenBank/DDBJ databases">
        <title>A degradative enzymes factory behind the ericoid mycorrhizal symbiosis.</title>
        <authorList>
            <consortium name="DOE Joint Genome Institute"/>
            <person name="Martino E."/>
            <person name="Morin E."/>
            <person name="Grelet G."/>
            <person name="Kuo A."/>
            <person name="Kohler A."/>
            <person name="Daghino S."/>
            <person name="Barry K."/>
            <person name="Choi C."/>
            <person name="Cichocki N."/>
            <person name="Clum A."/>
            <person name="Copeland A."/>
            <person name="Hainaut M."/>
            <person name="Haridas S."/>
            <person name="Labutti K."/>
            <person name="Lindquist E."/>
            <person name="Lipzen A."/>
            <person name="Khouja H.-R."/>
            <person name="Murat C."/>
            <person name="Ohm R."/>
            <person name="Olson A."/>
            <person name="Spatafora J."/>
            <person name="Veneault-Fourrey C."/>
            <person name="Henrissat B."/>
            <person name="Grigoriev I."/>
            <person name="Martin F."/>
            <person name="Perotto S."/>
        </authorList>
    </citation>
    <scope>NUCLEOTIDE SEQUENCE [LARGE SCALE GENOMIC DNA]</scope>
    <source>
        <strain evidence="2 3">UAMH 7357</strain>
    </source>
</reference>
<evidence type="ECO:0000313" key="2">
    <source>
        <dbReference type="EMBL" id="PMD28254.1"/>
    </source>
</evidence>
<gene>
    <name evidence="2" type="ORF">NA56DRAFT_588372</name>
</gene>
<evidence type="ECO:0000313" key="3">
    <source>
        <dbReference type="Proteomes" id="UP000235672"/>
    </source>
</evidence>
<feature type="compositionally biased region" description="Polar residues" evidence="1">
    <location>
        <begin position="42"/>
        <end position="51"/>
    </location>
</feature>
<evidence type="ECO:0000256" key="1">
    <source>
        <dbReference type="SAM" id="MobiDB-lite"/>
    </source>
</evidence>
<dbReference type="EMBL" id="KZ613464">
    <property type="protein sequence ID" value="PMD28254.1"/>
    <property type="molecule type" value="Genomic_DNA"/>
</dbReference>
<dbReference type="GO" id="GO:0140580">
    <property type="term" value="F:mitochondrion autophagosome adaptor activity"/>
    <property type="evidence" value="ECO:0007669"/>
    <property type="project" value="InterPro"/>
</dbReference>
<dbReference type="GO" id="GO:0000423">
    <property type="term" value="P:mitophagy"/>
    <property type="evidence" value="ECO:0007669"/>
    <property type="project" value="InterPro"/>
</dbReference>
<dbReference type="PANTHER" id="PTHR38699:SF1">
    <property type="entry name" value="MITOPHAGY RECEPTOR ATG43"/>
    <property type="match status" value="1"/>
</dbReference>